<keyword evidence="3" id="KW-1185">Reference proteome</keyword>
<feature type="region of interest" description="Disordered" evidence="1">
    <location>
        <begin position="238"/>
        <end position="317"/>
    </location>
</feature>
<proteinExistence type="predicted"/>
<reference evidence="2" key="1">
    <citation type="submission" date="2021-01" db="EMBL/GenBank/DDBJ databases">
        <title>Adiantum capillus-veneris genome.</title>
        <authorList>
            <person name="Fang Y."/>
            <person name="Liao Q."/>
        </authorList>
    </citation>
    <scope>NUCLEOTIDE SEQUENCE</scope>
    <source>
        <strain evidence="2">H3</strain>
        <tissue evidence="2">Leaf</tissue>
    </source>
</reference>
<dbReference type="AlphaFoldDB" id="A0A9D4ZKE5"/>
<dbReference type="Proteomes" id="UP000886520">
    <property type="component" value="Chromosome 6"/>
</dbReference>
<name>A0A9D4ZKE5_ADICA</name>
<evidence type="ECO:0000313" key="2">
    <source>
        <dbReference type="EMBL" id="KAI5078893.1"/>
    </source>
</evidence>
<accession>A0A9D4ZKE5</accession>
<evidence type="ECO:0000313" key="3">
    <source>
        <dbReference type="Proteomes" id="UP000886520"/>
    </source>
</evidence>
<dbReference type="OrthoDB" id="10484137at2759"/>
<evidence type="ECO:0000256" key="1">
    <source>
        <dbReference type="SAM" id="MobiDB-lite"/>
    </source>
</evidence>
<comment type="caution">
    <text evidence="2">The sequence shown here is derived from an EMBL/GenBank/DDBJ whole genome shotgun (WGS) entry which is preliminary data.</text>
</comment>
<organism evidence="2 3">
    <name type="scientific">Adiantum capillus-veneris</name>
    <name type="common">Maidenhair fern</name>
    <dbReference type="NCBI Taxonomy" id="13818"/>
    <lineage>
        <taxon>Eukaryota</taxon>
        <taxon>Viridiplantae</taxon>
        <taxon>Streptophyta</taxon>
        <taxon>Embryophyta</taxon>
        <taxon>Tracheophyta</taxon>
        <taxon>Polypodiopsida</taxon>
        <taxon>Polypodiidae</taxon>
        <taxon>Polypodiales</taxon>
        <taxon>Pteridineae</taxon>
        <taxon>Pteridaceae</taxon>
        <taxon>Vittarioideae</taxon>
        <taxon>Adiantum</taxon>
    </lineage>
</organism>
<gene>
    <name evidence="2" type="ORF">GOP47_0006564</name>
</gene>
<sequence length="317" mass="35156">MAMLSASASLANYNYYSKAAGIITIDDHLNIIAKPILFCSVKLRPPPHLNVASLFPFPALPKLVISSMGPPIYTVKQVGANKLHSLRCHSLRLGAAEEGTSSWEDKLGSTSNANVEVVEGTNHRACDSENYLPAYVHSRNRALDEEGNIDNIEQLEQTDYVDRQKMEELMQSHDENASDFNVRTGTDHSSVLTQQWARADHMSGVKDGDKGEIVIKDPQVSPLQEDDDLSAPQLEQRATLGWSEAPCNEGSLLKANTEKEENNESTGGKMQENRLEQLEEEVFQGDGGRTAEDYHRRADLFGRSAEQFAAQKQRDVE</sequence>
<feature type="compositionally biased region" description="Basic and acidic residues" evidence="1">
    <location>
        <begin position="289"/>
        <end position="300"/>
    </location>
</feature>
<protein>
    <submittedName>
        <fullName evidence="2">Uncharacterized protein</fullName>
    </submittedName>
</protein>
<dbReference type="EMBL" id="JABFUD020000006">
    <property type="protein sequence ID" value="KAI5078893.1"/>
    <property type="molecule type" value="Genomic_DNA"/>
</dbReference>